<keyword evidence="4" id="KW-1185">Reference proteome</keyword>
<dbReference type="Pfam" id="PF18962">
    <property type="entry name" value="Por_Secre_tail"/>
    <property type="match status" value="1"/>
</dbReference>
<evidence type="ECO:0000256" key="1">
    <source>
        <dbReference type="ARBA" id="ARBA00022729"/>
    </source>
</evidence>
<name>A0A8J8G9K6_9FLAO</name>
<organism evidence="3 4">
    <name type="scientific">Frigoriflavimonas asaccharolytica</name>
    <dbReference type="NCBI Taxonomy" id="2735899"/>
    <lineage>
        <taxon>Bacteria</taxon>
        <taxon>Pseudomonadati</taxon>
        <taxon>Bacteroidota</taxon>
        <taxon>Flavobacteriia</taxon>
        <taxon>Flavobacteriales</taxon>
        <taxon>Weeksellaceae</taxon>
        <taxon>Frigoriflavimonas</taxon>
    </lineage>
</organism>
<dbReference type="EMBL" id="JABSNO010000006">
    <property type="protein sequence ID" value="NRS92039.1"/>
    <property type="molecule type" value="Genomic_DNA"/>
</dbReference>
<evidence type="ECO:0000313" key="4">
    <source>
        <dbReference type="Proteomes" id="UP000610746"/>
    </source>
</evidence>
<dbReference type="NCBIfam" id="TIGR04183">
    <property type="entry name" value="Por_Secre_tail"/>
    <property type="match status" value="1"/>
</dbReference>
<dbReference type="Pfam" id="PF13688">
    <property type="entry name" value="Reprolysin_5"/>
    <property type="match status" value="1"/>
</dbReference>
<gene>
    <name evidence="3" type="ORF">HNQ03_001106</name>
</gene>
<protein>
    <recommendedName>
        <fullName evidence="2">Secretion system C-terminal sorting domain-containing protein</fullName>
    </recommendedName>
</protein>
<dbReference type="AlphaFoldDB" id="A0A8J8G9K6"/>
<dbReference type="GO" id="GO:0008237">
    <property type="term" value="F:metallopeptidase activity"/>
    <property type="evidence" value="ECO:0007669"/>
    <property type="project" value="InterPro"/>
</dbReference>
<comment type="caution">
    <text evidence="3">The sequence shown here is derived from an EMBL/GenBank/DDBJ whole genome shotgun (WGS) entry which is preliminary data.</text>
</comment>
<dbReference type="RefSeq" id="WP_173778654.1">
    <property type="nucleotide sequence ID" value="NZ_JABSNO010000006.1"/>
</dbReference>
<proteinExistence type="predicted"/>
<reference evidence="3" key="1">
    <citation type="submission" date="2020-05" db="EMBL/GenBank/DDBJ databases">
        <title>Genomic Encyclopedia of Type Strains, Phase IV (KMG-V): Genome sequencing to study the core and pangenomes of soil and plant-associated prokaryotes.</title>
        <authorList>
            <person name="Whitman W."/>
        </authorList>
    </citation>
    <scope>NUCLEOTIDE SEQUENCE</scope>
    <source>
        <strain evidence="3">16F</strain>
    </source>
</reference>
<accession>A0A8J8G9K6</accession>
<keyword evidence="1" id="KW-0732">Signal</keyword>
<dbReference type="InterPro" id="IPR026444">
    <property type="entry name" value="Secre_tail"/>
</dbReference>
<dbReference type="Proteomes" id="UP000610746">
    <property type="component" value="Unassembled WGS sequence"/>
</dbReference>
<dbReference type="SUPFAM" id="SSF55486">
    <property type="entry name" value="Metalloproteases ('zincins'), catalytic domain"/>
    <property type="match status" value="1"/>
</dbReference>
<sequence length="1000" mass="106589">MKILLLFLSFTCSLFFSQSISENEIPGKVFPISISSLQNKVNLQKASTKPIKNISIALPNISGNLIKYNLTENNLTEKRLNNLITFDGVSEDGFSTLKLSLFNDRFEAIIKNKEGFFYIEPYETSAGNYRVYPAFADFGKNFTCDISQDEDILRELNTIKSSLIAKASAPNFPYGNQMRKFRMAIATTGEFTQAFAGNQDNALAEAVTMMNLINLIYESEVSISFTIIAKTTDKTLIFTNPSTDPFTVDPSFASAANSQTGFTTLNTNGTLAYSLYDIGHTFNVITSGGAQGQAGTQPCSNTAKARAWSQWTLTLPKSITANLIVHEMGHQFGAGHTYNAVGGSSGSPTFCTSGWSSISAVEPGAGTTIMSYGNNCTTPDNQTNSGNNGLNYFNAKSLDQITANLVASATCFTLQNSSNVAPSANAGLDITIPKNTPFFLRGIGTDSNDANLSYTWEQANNASANDKGSFGNSISGTGGYTANNSTASAPLFRSAQSTANGERNFPRLQFVLNNANVPPIAEAEVLPAVARSMKFRFTVRDNNAQSGGVDSDEMTVTVSNNGPLQVAYPNATGVSVAAQSSQTITWNVNGTNALNANVNILLSTDGGISYPYQLAMNTPNDGTQTVTIPNSPATSTARVKVVAVINPNAEYFDVSDNNFAITSICNAYNSYINPTSTVSTTVGSAESNLNMVAPPAAGNSFTVKNVDYSTATNNNVYAYSNSTYTTSTLAANNYPSVQYSFRVTNTGTYTFTKSSGFLILSIHSGSPFTASNFVGSNAYSTGSAGSYSSQTSTQSLALTEGVTYYAVLCNFSNPANTATYTITSNGPGSLYDVNASPIGISYRFIAINTADSKIKAVSTTANFSSLPIGTYNVQGISYPTATNSASFVNSTLAELATNGICFATSGNNRTLQLNQVLGTFESPILAEEFILAPNPVGNYLSVKTKMKISNYQIFDMAGRLIQAKNFAGNSIDVSSLQTGTYFISLLNEGKVLHQEKIIKK</sequence>
<dbReference type="Gene3D" id="3.40.390.10">
    <property type="entry name" value="Collagenase (Catalytic Domain)"/>
    <property type="match status" value="1"/>
</dbReference>
<evidence type="ECO:0000313" key="3">
    <source>
        <dbReference type="EMBL" id="NRS92039.1"/>
    </source>
</evidence>
<dbReference type="InterPro" id="IPR024079">
    <property type="entry name" value="MetalloPept_cat_dom_sf"/>
</dbReference>
<feature type="domain" description="Secretion system C-terminal sorting" evidence="2">
    <location>
        <begin position="933"/>
        <end position="998"/>
    </location>
</feature>
<evidence type="ECO:0000259" key="2">
    <source>
        <dbReference type="Pfam" id="PF18962"/>
    </source>
</evidence>